<dbReference type="AlphaFoldDB" id="A0A061S310"/>
<sequence>MKAFGKLSPYRLTFCGPKSSTTLNLRLHIGLFGYHPNKKFGDMSSAEVLATRISDSKENMCQETAVSSKIARTESLRVKRIHENAVLPKRGSAGAAGYDLVSVADEVVPARGRAKISTGLSIAIPSGTYARIAPRSGLAWKHGIDTGAGVVDEDYRGEIQVILFNLSDTDFQVKAGDRIAQLILERICTPVVEDTDDLDETARGSGGFGSTGVAKAH</sequence>
<evidence type="ECO:0000256" key="11">
    <source>
        <dbReference type="RuleBase" id="RU367024"/>
    </source>
</evidence>
<dbReference type="InterPro" id="IPR033704">
    <property type="entry name" value="dUTPase_trimeric"/>
</dbReference>
<dbReference type="Gene3D" id="2.70.40.10">
    <property type="match status" value="1"/>
</dbReference>
<evidence type="ECO:0000256" key="5">
    <source>
        <dbReference type="ARBA" id="ARBA00021732"/>
    </source>
</evidence>
<name>A0A061S310_9CHLO</name>
<dbReference type="InterPro" id="IPR029054">
    <property type="entry name" value="dUTPase-like"/>
</dbReference>
<evidence type="ECO:0000256" key="3">
    <source>
        <dbReference type="ARBA" id="ARBA00006581"/>
    </source>
</evidence>
<dbReference type="GO" id="GO:0004170">
    <property type="term" value="F:dUTP diphosphatase activity"/>
    <property type="evidence" value="ECO:0007669"/>
    <property type="project" value="UniProtKB-UniRule"/>
</dbReference>
<evidence type="ECO:0000256" key="12">
    <source>
        <dbReference type="SAM" id="MobiDB-lite"/>
    </source>
</evidence>
<protein>
    <recommendedName>
        <fullName evidence="5 11">Deoxyuridine 5'-triphosphate nucleotidohydrolase</fullName>
        <shortName evidence="11">dUTPase</shortName>
        <ecNumber evidence="4 11">3.6.1.23</ecNumber>
    </recommendedName>
    <alternativeName>
        <fullName evidence="9 11">dUTP pyrophosphatase</fullName>
    </alternativeName>
</protein>
<keyword evidence="7 11" id="KW-0460">Magnesium</keyword>
<evidence type="ECO:0000256" key="2">
    <source>
        <dbReference type="ARBA" id="ARBA00005142"/>
    </source>
</evidence>
<dbReference type="NCBIfam" id="TIGR00576">
    <property type="entry name" value="dut"/>
    <property type="match status" value="1"/>
</dbReference>
<dbReference type="Pfam" id="PF00692">
    <property type="entry name" value="dUTPase"/>
    <property type="match status" value="1"/>
</dbReference>
<accession>A0A061S310</accession>
<evidence type="ECO:0000256" key="8">
    <source>
        <dbReference type="ARBA" id="ARBA00023080"/>
    </source>
</evidence>
<dbReference type="InterPro" id="IPR008181">
    <property type="entry name" value="dUTPase"/>
</dbReference>
<reference evidence="14" key="1">
    <citation type="submission" date="2014-05" db="EMBL/GenBank/DDBJ databases">
        <title>The transcriptome of the halophilic microalga Tetraselmis sp. GSL018 isolated from the Great Salt Lake, Utah.</title>
        <authorList>
            <person name="Jinkerson R.E."/>
            <person name="D'Adamo S."/>
            <person name="Posewitz M.C."/>
        </authorList>
    </citation>
    <scope>NUCLEOTIDE SEQUENCE</scope>
    <source>
        <strain evidence="14">GSL018</strain>
    </source>
</reference>
<dbReference type="InterPro" id="IPR036157">
    <property type="entry name" value="dUTPase-like_sf"/>
</dbReference>
<dbReference type="GO" id="GO:0006226">
    <property type="term" value="P:dUMP biosynthetic process"/>
    <property type="evidence" value="ECO:0007669"/>
    <property type="project" value="UniProtKB-UniRule"/>
</dbReference>
<dbReference type="FunFam" id="2.70.40.10:FF:000004">
    <property type="entry name" value="Deoxyuridine triphosphatase"/>
    <property type="match status" value="1"/>
</dbReference>
<dbReference type="NCBIfam" id="NF001862">
    <property type="entry name" value="PRK00601.1"/>
    <property type="match status" value="1"/>
</dbReference>
<dbReference type="GO" id="GO:0046081">
    <property type="term" value="P:dUTP catabolic process"/>
    <property type="evidence" value="ECO:0007669"/>
    <property type="project" value="UniProtKB-UniRule"/>
</dbReference>
<feature type="region of interest" description="Disordered" evidence="12">
    <location>
        <begin position="198"/>
        <end position="217"/>
    </location>
</feature>
<dbReference type="UniPathway" id="UPA00610">
    <property type="reaction ID" value="UER00666"/>
</dbReference>
<evidence type="ECO:0000259" key="13">
    <source>
        <dbReference type="Pfam" id="PF00692"/>
    </source>
</evidence>
<dbReference type="SUPFAM" id="SSF51283">
    <property type="entry name" value="dUTPase-like"/>
    <property type="match status" value="1"/>
</dbReference>
<dbReference type="CDD" id="cd07557">
    <property type="entry name" value="trimeric_dUTPase"/>
    <property type="match status" value="1"/>
</dbReference>
<proteinExistence type="inferred from homology"/>
<gene>
    <name evidence="14" type="primary">DUT</name>
    <name evidence="14" type="ORF">TSPGSL018_18404</name>
</gene>
<keyword evidence="8 11" id="KW-0546">Nucleotide metabolism</keyword>
<comment type="similarity">
    <text evidence="3 11">Belongs to the dUTPase family.</text>
</comment>
<evidence type="ECO:0000256" key="7">
    <source>
        <dbReference type="ARBA" id="ARBA00022842"/>
    </source>
</evidence>
<dbReference type="EMBL" id="GBEZ01008388">
    <property type="protein sequence ID" value="JAC77151.1"/>
    <property type="molecule type" value="Transcribed_RNA"/>
</dbReference>
<organism evidence="14">
    <name type="scientific">Tetraselmis sp. GSL018</name>
    <dbReference type="NCBI Taxonomy" id="582737"/>
    <lineage>
        <taxon>Eukaryota</taxon>
        <taxon>Viridiplantae</taxon>
        <taxon>Chlorophyta</taxon>
        <taxon>core chlorophytes</taxon>
        <taxon>Chlorodendrophyceae</taxon>
        <taxon>Chlorodendrales</taxon>
        <taxon>Chlorodendraceae</taxon>
        <taxon>Tetraselmis</taxon>
    </lineage>
</organism>
<evidence type="ECO:0000256" key="10">
    <source>
        <dbReference type="ARBA" id="ARBA00047686"/>
    </source>
</evidence>
<evidence type="ECO:0000256" key="6">
    <source>
        <dbReference type="ARBA" id="ARBA00022801"/>
    </source>
</evidence>
<dbReference type="EC" id="3.6.1.23" evidence="4 11"/>
<keyword evidence="11" id="KW-0479">Metal-binding</keyword>
<dbReference type="PANTHER" id="PTHR11241">
    <property type="entry name" value="DEOXYURIDINE 5'-TRIPHOSPHATE NUCLEOTIDOHYDROLASE"/>
    <property type="match status" value="1"/>
</dbReference>
<comment type="function">
    <text evidence="11">Involved in nucleotide metabolism via production of dUMP, the immediate precursor of thymidine nucleotides, and decreases the intracellular concentration of dUTP so that uracil cannot be incorporated into DNA.</text>
</comment>
<comment type="pathway">
    <text evidence="2 11">Pyrimidine metabolism; dUMP biosynthesis; dUMP from dCTP (dUTP route): step 2/2.</text>
</comment>
<keyword evidence="6 11" id="KW-0378">Hydrolase</keyword>
<evidence type="ECO:0000256" key="4">
    <source>
        <dbReference type="ARBA" id="ARBA00012379"/>
    </source>
</evidence>
<dbReference type="PANTHER" id="PTHR11241:SF0">
    <property type="entry name" value="DEOXYURIDINE 5'-TRIPHOSPHATE NUCLEOTIDOHYDROLASE"/>
    <property type="match status" value="1"/>
</dbReference>
<evidence type="ECO:0000256" key="9">
    <source>
        <dbReference type="ARBA" id="ARBA00030698"/>
    </source>
</evidence>
<dbReference type="GO" id="GO:0000287">
    <property type="term" value="F:magnesium ion binding"/>
    <property type="evidence" value="ECO:0007669"/>
    <property type="project" value="UniProtKB-UniRule"/>
</dbReference>
<evidence type="ECO:0000256" key="1">
    <source>
        <dbReference type="ARBA" id="ARBA00001946"/>
    </source>
</evidence>
<comment type="cofactor">
    <cofactor evidence="1 11">
        <name>Mg(2+)</name>
        <dbReference type="ChEBI" id="CHEBI:18420"/>
    </cofactor>
</comment>
<evidence type="ECO:0000313" key="14">
    <source>
        <dbReference type="EMBL" id="JAC77151.1"/>
    </source>
</evidence>
<comment type="catalytic activity">
    <reaction evidence="10 11">
        <text>dUTP + H2O = dUMP + diphosphate + H(+)</text>
        <dbReference type="Rhea" id="RHEA:10248"/>
        <dbReference type="ChEBI" id="CHEBI:15377"/>
        <dbReference type="ChEBI" id="CHEBI:15378"/>
        <dbReference type="ChEBI" id="CHEBI:33019"/>
        <dbReference type="ChEBI" id="CHEBI:61555"/>
        <dbReference type="ChEBI" id="CHEBI:246422"/>
        <dbReference type="EC" id="3.6.1.23"/>
    </reaction>
</comment>
<feature type="domain" description="dUTPase-like" evidence="13">
    <location>
        <begin position="84"/>
        <end position="212"/>
    </location>
</feature>